<comment type="catalytic activity">
    <reaction evidence="1">
        <text>adenosylcob(III)inamide + ATP = adenosylcob(III)inamide phosphate + ADP + H(+)</text>
        <dbReference type="Rhea" id="RHEA:15769"/>
        <dbReference type="ChEBI" id="CHEBI:2480"/>
        <dbReference type="ChEBI" id="CHEBI:15378"/>
        <dbReference type="ChEBI" id="CHEBI:30616"/>
        <dbReference type="ChEBI" id="CHEBI:58502"/>
        <dbReference type="ChEBI" id="CHEBI:456216"/>
        <dbReference type="EC" id="2.7.1.156"/>
    </reaction>
</comment>
<evidence type="ECO:0000256" key="15">
    <source>
        <dbReference type="ARBA" id="ARBA00023134"/>
    </source>
</evidence>
<comment type="pathway">
    <text evidence="5">Cofactor biosynthesis; adenosylcobalamin biosynthesis; adenosylcobalamin from cob(II)yrinate a,c-diamide: step 6/7.</text>
</comment>
<evidence type="ECO:0000256" key="9">
    <source>
        <dbReference type="ARBA" id="ARBA00012523"/>
    </source>
</evidence>
<keyword evidence="14" id="KW-0067">ATP-binding</keyword>
<dbReference type="AlphaFoldDB" id="A0A4V3P0B5"/>
<feature type="active site" description="GMP-histidine intermediate" evidence="18">
    <location>
        <position position="50"/>
    </location>
</feature>
<dbReference type="RefSeq" id="WP_135869220.1">
    <property type="nucleotide sequence ID" value="NZ_SRSC01000001.1"/>
</dbReference>
<evidence type="ECO:0000256" key="19">
    <source>
        <dbReference type="PIRSR" id="PIRSR006135-2"/>
    </source>
</evidence>
<dbReference type="GO" id="GO:0043752">
    <property type="term" value="F:adenosylcobinamide kinase activity"/>
    <property type="evidence" value="ECO:0007669"/>
    <property type="project" value="UniProtKB-EC"/>
</dbReference>
<evidence type="ECO:0000313" key="21">
    <source>
        <dbReference type="Proteomes" id="UP000306416"/>
    </source>
</evidence>
<evidence type="ECO:0000256" key="4">
    <source>
        <dbReference type="ARBA" id="ARBA00003889"/>
    </source>
</evidence>
<keyword evidence="20" id="KW-0548">Nucleotidyltransferase</keyword>
<evidence type="ECO:0000256" key="17">
    <source>
        <dbReference type="ARBA" id="ARBA00030571"/>
    </source>
</evidence>
<keyword evidence="12 19" id="KW-0547">Nucleotide-binding</keyword>
<dbReference type="InterPro" id="IPR027417">
    <property type="entry name" value="P-loop_NTPase"/>
</dbReference>
<dbReference type="SUPFAM" id="SSF52540">
    <property type="entry name" value="P-loop containing nucleoside triphosphate hydrolases"/>
    <property type="match status" value="1"/>
</dbReference>
<evidence type="ECO:0000256" key="2">
    <source>
        <dbReference type="ARBA" id="ARBA00000711"/>
    </source>
</evidence>
<dbReference type="GO" id="GO:0005524">
    <property type="term" value="F:ATP binding"/>
    <property type="evidence" value="ECO:0007669"/>
    <property type="project" value="UniProtKB-KW"/>
</dbReference>
<feature type="binding site" evidence="19">
    <location>
        <begin position="9"/>
        <end position="16"/>
    </location>
    <ligand>
        <name>GTP</name>
        <dbReference type="ChEBI" id="CHEBI:37565"/>
    </ligand>
</feature>
<evidence type="ECO:0000256" key="8">
    <source>
        <dbReference type="ARBA" id="ARBA00012016"/>
    </source>
</evidence>
<evidence type="ECO:0000256" key="7">
    <source>
        <dbReference type="ARBA" id="ARBA00007490"/>
    </source>
</evidence>
<evidence type="ECO:0000256" key="6">
    <source>
        <dbReference type="ARBA" id="ARBA00005159"/>
    </source>
</evidence>
<evidence type="ECO:0000256" key="10">
    <source>
        <dbReference type="ARBA" id="ARBA00022573"/>
    </source>
</evidence>
<evidence type="ECO:0000256" key="1">
    <source>
        <dbReference type="ARBA" id="ARBA00000312"/>
    </source>
</evidence>
<evidence type="ECO:0000256" key="13">
    <source>
        <dbReference type="ARBA" id="ARBA00022777"/>
    </source>
</evidence>
<dbReference type="UniPathway" id="UPA00148">
    <property type="reaction ID" value="UER00236"/>
</dbReference>
<dbReference type="EMBL" id="SRSC01000001">
    <property type="protein sequence ID" value="TGU74902.1"/>
    <property type="molecule type" value="Genomic_DNA"/>
</dbReference>
<dbReference type="Proteomes" id="UP000306416">
    <property type="component" value="Unassembled WGS sequence"/>
</dbReference>
<dbReference type="GO" id="GO:0009236">
    <property type="term" value="P:cobalamin biosynthetic process"/>
    <property type="evidence" value="ECO:0007669"/>
    <property type="project" value="UniProtKB-UniPathway"/>
</dbReference>
<feature type="binding site" evidence="19">
    <location>
        <begin position="34"/>
        <end position="36"/>
    </location>
    <ligand>
        <name>GTP</name>
        <dbReference type="ChEBI" id="CHEBI:37565"/>
    </ligand>
</feature>
<comment type="caution">
    <text evidence="20">The sequence shown here is derived from an EMBL/GenBank/DDBJ whole genome shotgun (WGS) entry which is preliminary data.</text>
</comment>
<reference evidence="20 21" key="1">
    <citation type="submission" date="2019-04" db="EMBL/GenBank/DDBJ databases">
        <title>Geobacter oryzae sp. nov., ferric-reducing bacteria isolated from paddy soil.</title>
        <authorList>
            <person name="Xu Z."/>
            <person name="Masuda Y."/>
            <person name="Itoh H."/>
            <person name="Senoo K."/>
        </authorList>
    </citation>
    <scope>NUCLEOTIDE SEQUENCE [LARGE SCALE GENOMIC DNA]</scope>
    <source>
        <strain evidence="20 21">Red111</strain>
    </source>
</reference>
<dbReference type="PANTHER" id="PTHR34848:SF1">
    <property type="entry name" value="BIFUNCTIONAL ADENOSYLCOBALAMIN BIOSYNTHESIS PROTEIN COBU"/>
    <property type="match status" value="1"/>
</dbReference>
<dbReference type="Pfam" id="PF02283">
    <property type="entry name" value="CobU"/>
    <property type="match status" value="1"/>
</dbReference>
<dbReference type="NCBIfam" id="NF004469">
    <property type="entry name" value="PRK05800.1"/>
    <property type="match status" value="1"/>
</dbReference>
<comment type="function">
    <text evidence="4">Catalyzes ATP-dependent phosphorylation of adenosylcobinamide and addition of GMP to adenosylcobinamide phosphate.</text>
</comment>
<evidence type="ECO:0000256" key="12">
    <source>
        <dbReference type="ARBA" id="ARBA00022741"/>
    </source>
</evidence>
<evidence type="ECO:0000256" key="5">
    <source>
        <dbReference type="ARBA" id="ARBA00004692"/>
    </source>
</evidence>
<keyword evidence="10" id="KW-0169">Cobalamin biosynthesis</keyword>
<sequence length="173" mass="18839">MSKTVLVTGGARSGKSRFAEGLAESYAPLRGYLATGEAGDAEMAERIERHRGRRGPEWQTVEEPVGVEAAIRAHEHRFNVILMDCVTLWVTNLLFRCEGGAQEALAQVKSFAGSFPYLNTPLIIVTNEVGMGIVPEHQLSRTFRDLAGEANEIIAAAADEVYVTISGLPLRLK</sequence>
<protein>
    <recommendedName>
        <fullName evidence="16">Adenosylcobinamide kinase</fullName>
        <ecNumber evidence="8">2.7.1.156</ecNumber>
        <ecNumber evidence="9">2.7.7.62</ecNumber>
    </recommendedName>
    <alternativeName>
        <fullName evidence="17">Adenosylcobinamide-phosphate guanylyltransferase</fullName>
    </alternativeName>
</protein>
<keyword evidence="21" id="KW-1185">Reference proteome</keyword>
<evidence type="ECO:0000256" key="16">
    <source>
        <dbReference type="ARBA" id="ARBA00029570"/>
    </source>
</evidence>
<dbReference type="EC" id="2.7.7.62" evidence="9"/>
<dbReference type="CDD" id="cd00544">
    <property type="entry name" value="CobU"/>
    <property type="match status" value="1"/>
</dbReference>
<comment type="catalytic activity">
    <reaction evidence="3">
        <text>adenosylcob(III)inamide + GTP = adenosylcob(III)inamide phosphate + GDP + H(+)</text>
        <dbReference type="Rhea" id="RHEA:15765"/>
        <dbReference type="ChEBI" id="CHEBI:2480"/>
        <dbReference type="ChEBI" id="CHEBI:15378"/>
        <dbReference type="ChEBI" id="CHEBI:37565"/>
        <dbReference type="ChEBI" id="CHEBI:58189"/>
        <dbReference type="ChEBI" id="CHEBI:58502"/>
        <dbReference type="EC" id="2.7.1.156"/>
    </reaction>
</comment>
<comment type="similarity">
    <text evidence="7">Belongs to the CobU/CobP family.</text>
</comment>
<evidence type="ECO:0000313" key="20">
    <source>
        <dbReference type="EMBL" id="TGU74902.1"/>
    </source>
</evidence>
<gene>
    <name evidence="20" type="primary">cobU</name>
    <name evidence="20" type="ORF">E4633_05440</name>
</gene>
<dbReference type="PANTHER" id="PTHR34848">
    <property type="match status" value="1"/>
</dbReference>
<comment type="pathway">
    <text evidence="6">Cofactor biosynthesis; adenosylcobalamin biosynthesis; adenosylcobalamin from cob(II)yrinate a,c-diamide: step 5/7.</text>
</comment>
<dbReference type="Gene3D" id="3.40.50.300">
    <property type="entry name" value="P-loop containing nucleotide triphosphate hydrolases"/>
    <property type="match status" value="1"/>
</dbReference>
<organism evidence="20 21">
    <name type="scientific">Geomonas terrae</name>
    <dbReference type="NCBI Taxonomy" id="2562681"/>
    <lineage>
        <taxon>Bacteria</taxon>
        <taxon>Pseudomonadati</taxon>
        <taxon>Thermodesulfobacteriota</taxon>
        <taxon>Desulfuromonadia</taxon>
        <taxon>Geobacterales</taxon>
        <taxon>Geobacteraceae</taxon>
        <taxon>Geomonas</taxon>
    </lineage>
</organism>
<evidence type="ECO:0000256" key="11">
    <source>
        <dbReference type="ARBA" id="ARBA00022679"/>
    </source>
</evidence>
<dbReference type="EC" id="2.7.1.156" evidence="8"/>
<keyword evidence="11 20" id="KW-0808">Transferase</keyword>
<comment type="catalytic activity">
    <reaction evidence="2">
        <text>adenosylcob(III)inamide phosphate + GTP + H(+) = adenosylcob(III)inamide-GDP + diphosphate</text>
        <dbReference type="Rhea" id="RHEA:22712"/>
        <dbReference type="ChEBI" id="CHEBI:15378"/>
        <dbReference type="ChEBI" id="CHEBI:33019"/>
        <dbReference type="ChEBI" id="CHEBI:37565"/>
        <dbReference type="ChEBI" id="CHEBI:58502"/>
        <dbReference type="ChEBI" id="CHEBI:60487"/>
        <dbReference type="EC" id="2.7.7.62"/>
    </reaction>
</comment>
<feature type="binding site" evidence="19">
    <location>
        <position position="84"/>
    </location>
    <ligand>
        <name>GTP</name>
        <dbReference type="ChEBI" id="CHEBI:37565"/>
    </ligand>
</feature>
<evidence type="ECO:0000256" key="3">
    <source>
        <dbReference type="ARBA" id="ARBA00001522"/>
    </source>
</evidence>
<accession>A0A4V3P0B5</accession>
<dbReference type="InterPro" id="IPR003203">
    <property type="entry name" value="CobU/CobP"/>
</dbReference>
<dbReference type="GO" id="GO:0008820">
    <property type="term" value="F:cobinamide phosphate guanylyltransferase activity"/>
    <property type="evidence" value="ECO:0007669"/>
    <property type="project" value="UniProtKB-EC"/>
</dbReference>
<name>A0A4V3P0B5_9BACT</name>
<dbReference type="GO" id="GO:0005525">
    <property type="term" value="F:GTP binding"/>
    <property type="evidence" value="ECO:0007669"/>
    <property type="project" value="UniProtKB-KW"/>
</dbReference>
<feature type="binding site" evidence="19">
    <location>
        <position position="62"/>
    </location>
    <ligand>
        <name>GTP</name>
        <dbReference type="ChEBI" id="CHEBI:37565"/>
    </ligand>
</feature>
<keyword evidence="13 20" id="KW-0418">Kinase</keyword>
<proteinExistence type="inferred from homology"/>
<evidence type="ECO:0000256" key="18">
    <source>
        <dbReference type="PIRSR" id="PIRSR006135-1"/>
    </source>
</evidence>
<dbReference type="PIRSF" id="PIRSF006135">
    <property type="entry name" value="CobU"/>
    <property type="match status" value="1"/>
</dbReference>
<keyword evidence="15 19" id="KW-0342">GTP-binding</keyword>
<feature type="binding site" evidence="19">
    <location>
        <begin position="51"/>
        <end position="54"/>
    </location>
    <ligand>
        <name>GTP</name>
        <dbReference type="ChEBI" id="CHEBI:37565"/>
    </ligand>
</feature>
<evidence type="ECO:0000256" key="14">
    <source>
        <dbReference type="ARBA" id="ARBA00022840"/>
    </source>
</evidence>